<reference evidence="2 3" key="2">
    <citation type="submission" date="2020-03" db="EMBL/GenBank/DDBJ databases">
        <authorList>
            <person name="Ichikawa N."/>
            <person name="Kimura A."/>
            <person name="Kitahashi Y."/>
            <person name="Uohara A."/>
        </authorList>
    </citation>
    <scope>NUCLEOTIDE SEQUENCE [LARGE SCALE GENOMIC DNA]</scope>
    <source>
        <strain evidence="2 3">NBRC 108639</strain>
    </source>
</reference>
<proteinExistence type="predicted"/>
<evidence type="ECO:0000256" key="1">
    <source>
        <dbReference type="SAM" id="MobiDB-lite"/>
    </source>
</evidence>
<dbReference type="AlphaFoldDB" id="A0A6V8KLY6"/>
<reference evidence="2 3" key="1">
    <citation type="submission" date="2020-03" db="EMBL/GenBank/DDBJ databases">
        <title>Whole genome shotgun sequence of Phytohabitans houttuyneae NBRC 108639.</title>
        <authorList>
            <person name="Komaki H."/>
            <person name="Tamura T."/>
        </authorList>
    </citation>
    <scope>NUCLEOTIDE SEQUENCE [LARGE SCALE GENOMIC DNA]</scope>
    <source>
        <strain evidence="2 3">NBRC 108639</strain>
    </source>
</reference>
<name>A0A6V8KLY6_9ACTN</name>
<sequence>MSPSRRTVLRASAAGAVAAAGVTALERTFAAARPDAGVSVYAFPLSAVTLLAGPYPADPGWWLDLRPARRATSRPRRPRVDGAATWCRPPAGSGGSGGTPAPRRAGARCRR</sequence>
<dbReference type="Proteomes" id="UP000482800">
    <property type="component" value="Unassembled WGS sequence"/>
</dbReference>
<feature type="region of interest" description="Disordered" evidence="1">
    <location>
        <begin position="70"/>
        <end position="111"/>
    </location>
</feature>
<accession>A0A6V8KLY6</accession>
<dbReference type="EMBL" id="BLPF01000002">
    <property type="protein sequence ID" value="GFJ82956.1"/>
    <property type="molecule type" value="Genomic_DNA"/>
</dbReference>
<protein>
    <submittedName>
        <fullName evidence="2">Uncharacterized protein</fullName>
    </submittedName>
</protein>
<keyword evidence="3" id="KW-1185">Reference proteome</keyword>
<evidence type="ECO:0000313" key="2">
    <source>
        <dbReference type="EMBL" id="GFJ82956.1"/>
    </source>
</evidence>
<comment type="caution">
    <text evidence="2">The sequence shown here is derived from an EMBL/GenBank/DDBJ whole genome shotgun (WGS) entry which is preliminary data.</text>
</comment>
<dbReference type="InterPro" id="IPR006311">
    <property type="entry name" value="TAT_signal"/>
</dbReference>
<organism evidence="2 3">
    <name type="scientific">Phytohabitans houttuyneae</name>
    <dbReference type="NCBI Taxonomy" id="1076126"/>
    <lineage>
        <taxon>Bacteria</taxon>
        <taxon>Bacillati</taxon>
        <taxon>Actinomycetota</taxon>
        <taxon>Actinomycetes</taxon>
        <taxon>Micromonosporales</taxon>
        <taxon>Micromonosporaceae</taxon>
    </lineage>
</organism>
<gene>
    <name evidence="2" type="ORF">Phou_071360</name>
</gene>
<evidence type="ECO:0000313" key="3">
    <source>
        <dbReference type="Proteomes" id="UP000482800"/>
    </source>
</evidence>
<dbReference type="PROSITE" id="PS51318">
    <property type="entry name" value="TAT"/>
    <property type="match status" value="1"/>
</dbReference>